<evidence type="ECO:0000256" key="1">
    <source>
        <dbReference type="ARBA" id="ARBA00004123"/>
    </source>
</evidence>
<dbReference type="AlphaFoldDB" id="T1FXE6"/>
<keyword evidence="2" id="KW-0489">Methyltransferase</keyword>
<evidence type="ECO:0000256" key="2">
    <source>
        <dbReference type="ARBA" id="ARBA00022603"/>
    </source>
</evidence>
<dbReference type="PANTHER" id="PTHR46024:SF1">
    <property type="entry name" value="HISTONE-LYSINE N-METHYLTRANSFERASE EGGLESS"/>
    <property type="match status" value="1"/>
</dbReference>
<dbReference type="Gene3D" id="2.170.270.10">
    <property type="entry name" value="SET domain"/>
    <property type="match status" value="1"/>
</dbReference>
<evidence type="ECO:0008006" key="11">
    <source>
        <dbReference type="Google" id="ProtNLM"/>
    </source>
</evidence>
<reference evidence="10" key="1">
    <citation type="submission" date="2012-12" db="EMBL/GenBank/DDBJ databases">
        <authorList>
            <person name="Hellsten U."/>
            <person name="Grimwood J."/>
            <person name="Chapman J.A."/>
            <person name="Shapiro H."/>
            <person name="Aerts A."/>
            <person name="Otillar R.P."/>
            <person name="Terry A.Y."/>
            <person name="Boore J.L."/>
            <person name="Simakov O."/>
            <person name="Marletaz F."/>
            <person name="Cho S.-J."/>
            <person name="Edsinger-Gonzales E."/>
            <person name="Havlak P."/>
            <person name="Kuo D.-H."/>
            <person name="Larsson T."/>
            <person name="Lv J."/>
            <person name="Arendt D."/>
            <person name="Savage R."/>
            <person name="Osoegawa K."/>
            <person name="de Jong P."/>
            <person name="Lindberg D.R."/>
            <person name="Seaver E.C."/>
            <person name="Weisblat D.A."/>
            <person name="Putnam N.H."/>
            <person name="Grigoriev I.V."/>
            <person name="Rokhsar D.S."/>
        </authorList>
    </citation>
    <scope>NUCLEOTIDE SEQUENCE</scope>
</reference>
<dbReference type="STRING" id="6412.T1FXE6"/>
<dbReference type="HOGENOM" id="CLU_161666_1_0_1"/>
<accession>T1FXE6</accession>
<dbReference type="GO" id="GO:0005634">
    <property type="term" value="C:nucleus"/>
    <property type="evidence" value="ECO:0007669"/>
    <property type="project" value="UniProtKB-SubCell"/>
</dbReference>
<evidence type="ECO:0000313" key="9">
    <source>
        <dbReference type="EnsemblMetazoa" id="HelroP63352"/>
    </source>
</evidence>
<keyword evidence="5" id="KW-0539">Nucleus</keyword>
<dbReference type="eggNOG" id="KOG1141">
    <property type="taxonomic scope" value="Eukaryota"/>
</dbReference>
<sequence>MKTRQLYGEDMVYILDAKSVGNLGRYFNHSCSPNIFVQNVFYDTHDLRFPWVAFFAFKLIKAGTELTWNYNYEVGSVPGKKLPCYCGSTECNGRLL</sequence>
<dbReference type="RefSeq" id="XP_009009367.1">
    <property type="nucleotide sequence ID" value="XM_009011119.1"/>
</dbReference>
<dbReference type="EMBL" id="KB095811">
    <property type="protein sequence ID" value="ESO12647.1"/>
    <property type="molecule type" value="Genomic_DNA"/>
</dbReference>
<dbReference type="Pfam" id="PF00856">
    <property type="entry name" value="SET"/>
    <property type="match status" value="1"/>
</dbReference>
<evidence type="ECO:0000313" key="8">
    <source>
        <dbReference type="EMBL" id="ESO12647.1"/>
    </source>
</evidence>
<dbReference type="SMART" id="SM00317">
    <property type="entry name" value="SET"/>
    <property type="match status" value="1"/>
</dbReference>
<dbReference type="InterPro" id="IPR046341">
    <property type="entry name" value="SET_dom_sf"/>
</dbReference>
<dbReference type="CTD" id="20213494"/>
<evidence type="ECO:0000256" key="5">
    <source>
        <dbReference type="ARBA" id="ARBA00023242"/>
    </source>
</evidence>
<dbReference type="InParanoid" id="T1FXE6"/>
<evidence type="ECO:0000259" key="7">
    <source>
        <dbReference type="PROSITE" id="PS50868"/>
    </source>
</evidence>
<dbReference type="EnsemblMetazoa" id="HelroT63352">
    <property type="protein sequence ID" value="HelroP63352"/>
    <property type="gene ID" value="HelroG63352"/>
</dbReference>
<feature type="domain" description="Post-SET" evidence="7">
    <location>
        <begin position="80"/>
        <end position="96"/>
    </location>
</feature>
<dbReference type="OrthoDB" id="5792673at2759"/>
<evidence type="ECO:0000259" key="6">
    <source>
        <dbReference type="PROSITE" id="PS50280"/>
    </source>
</evidence>
<evidence type="ECO:0000256" key="3">
    <source>
        <dbReference type="ARBA" id="ARBA00022679"/>
    </source>
</evidence>
<comment type="subcellular location">
    <subcellularLocation>
        <location evidence="1">Nucleus</location>
    </subcellularLocation>
</comment>
<gene>
    <name evidence="9" type="primary">20213494</name>
    <name evidence="8" type="ORF">HELRODRAFT_63352</name>
</gene>
<dbReference type="PROSITE" id="PS50868">
    <property type="entry name" value="POST_SET"/>
    <property type="match status" value="1"/>
</dbReference>
<feature type="domain" description="SET" evidence="6">
    <location>
        <begin position="1"/>
        <end position="71"/>
    </location>
</feature>
<dbReference type="EMBL" id="AMQM01000213">
    <property type="status" value="NOT_ANNOTATED_CDS"/>
    <property type="molecule type" value="Genomic_DNA"/>
</dbReference>
<dbReference type="GO" id="GO:0008168">
    <property type="term" value="F:methyltransferase activity"/>
    <property type="evidence" value="ECO:0007669"/>
    <property type="project" value="UniProtKB-KW"/>
</dbReference>
<dbReference type="GeneID" id="20213494"/>
<evidence type="ECO:0000313" key="10">
    <source>
        <dbReference type="Proteomes" id="UP000015101"/>
    </source>
</evidence>
<reference evidence="9" key="3">
    <citation type="submission" date="2015-06" db="UniProtKB">
        <authorList>
            <consortium name="EnsemblMetazoa"/>
        </authorList>
    </citation>
    <scope>IDENTIFICATION</scope>
</reference>
<dbReference type="InterPro" id="IPR001214">
    <property type="entry name" value="SET_dom"/>
</dbReference>
<dbReference type="PROSITE" id="PS50280">
    <property type="entry name" value="SET"/>
    <property type="match status" value="1"/>
</dbReference>
<proteinExistence type="predicted"/>
<protein>
    <recommendedName>
        <fullName evidence="11">Post-SET domain-containing protein</fullName>
    </recommendedName>
</protein>
<keyword evidence="4" id="KW-0949">S-adenosyl-L-methionine</keyword>
<reference evidence="8 10" key="2">
    <citation type="journal article" date="2013" name="Nature">
        <title>Insights into bilaterian evolution from three spiralian genomes.</title>
        <authorList>
            <person name="Simakov O."/>
            <person name="Marletaz F."/>
            <person name="Cho S.J."/>
            <person name="Edsinger-Gonzales E."/>
            <person name="Havlak P."/>
            <person name="Hellsten U."/>
            <person name="Kuo D.H."/>
            <person name="Larsson T."/>
            <person name="Lv J."/>
            <person name="Arendt D."/>
            <person name="Savage R."/>
            <person name="Osoegawa K."/>
            <person name="de Jong P."/>
            <person name="Grimwood J."/>
            <person name="Chapman J.A."/>
            <person name="Shapiro H."/>
            <person name="Aerts A."/>
            <person name="Otillar R.P."/>
            <person name="Terry A.Y."/>
            <person name="Boore J.L."/>
            <person name="Grigoriev I.V."/>
            <person name="Lindberg D.R."/>
            <person name="Seaver E.C."/>
            <person name="Weisblat D.A."/>
            <person name="Putnam N.H."/>
            <person name="Rokhsar D.S."/>
        </authorList>
    </citation>
    <scope>NUCLEOTIDE SEQUENCE</scope>
</reference>
<organism evidence="9 10">
    <name type="scientific">Helobdella robusta</name>
    <name type="common">Californian leech</name>
    <dbReference type="NCBI Taxonomy" id="6412"/>
    <lineage>
        <taxon>Eukaryota</taxon>
        <taxon>Metazoa</taxon>
        <taxon>Spiralia</taxon>
        <taxon>Lophotrochozoa</taxon>
        <taxon>Annelida</taxon>
        <taxon>Clitellata</taxon>
        <taxon>Hirudinea</taxon>
        <taxon>Rhynchobdellida</taxon>
        <taxon>Glossiphoniidae</taxon>
        <taxon>Helobdella</taxon>
    </lineage>
</organism>
<dbReference type="GO" id="GO:0032259">
    <property type="term" value="P:methylation"/>
    <property type="evidence" value="ECO:0007669"/>
    <property type="project" value="UniProtKB-KW"/>
</dbReference>
<keyword evidence="3" id="KW-0808">Transferase</keyword>
<dbReference type="InterPro" id="IPR051516">
    <property type="entry name" value="SETDB_methyltransferase"/>
</dbReference>
<evidence type="ECO:0000256" key="4">
    <source>
        <dbReference type="ARBA" id="ARBA00022691"/>
    </source>
</evidence>
<dbReference type="OMA" id="WQFIAVL"/>
<dbReference type="KEGG" id="hro:HELRODRAFT_63352"/>
<dbReference type="Proteomes" id="UP000015101">
    <property type="component" value="Unassembled WGS sequence"/>
</dbReference>
<name>T1FXE6_HELRO</name>
<dbReference type="SUPFAM" id="SSF82199">
    <property type="entry name" value="SET domain"/>
    <property type="match status" value="1"/>
</dbReference>
<keyword evidence="10" id="KW-1185">Reference proteome</keyword>
<dbReference type="InterPro" id="IPR003616">
    <property type="entry name" value="Post-SET_dom"/>
</dbReference>
<dbReference type="SMART" id="SM00508">
    <property type="entry name" value="PostSET"/>
    <property type="match status" value="1"/>
</dbReference>
<dbReference type="PANTHER" id="PTHR46024">
    <property type="entry name" value="HISTONE-LYSINE N-METHYLTRANSFERASE EGGLESS"/>
    <property type="match status" value="1"/>
</dbReference>